<dbReference type="AlphaFoldDB" id="A0A2Z7D7B8"/>
<organism evidence="1 2">
    <name type="scientific">Dorcoceras hygrometricum</name>
    <dbReference type="NCBI Taxonomy" id="472368"/>
    <lineage>
        <taxon>Eukaryota</taxon>
        <taxon>Viridiplantae</taxon>
        <taxon>Streptophyta</taxon>
        <taxon>Embryophyta</taxon>
        <taxon>Tracheophyta</taxon>
        <taxon>Spermatophyta</taxon>
        <taxon>Magnoliopsida</taxon>
        <taxon>eudicotyledons</taxon>
        <taxon>Gunneridae</taxon>
        <taxon>Pentapetalae</taxon>
        <taxon>asterids</taxon>
        <taxon>lamiids</taxon>
        <taxon>Lamiales</taxon>
        <taxon>Gesneriaceae</taxon>
        <taxon>Didymocarpoideae</taxon>
        <taxon>Trichosporeae</taxon>
        <taxon>Loxocarpinae</taxon>
        <taxon>Dorcoceras</taxon>
    </lineage>
</organism>
<evidence type="ECO:0000313" key="1">
    <source>
        <dbReference type="EMBL" id="KZV54449.1"/>
    </source>
</evidence>
<gene>
    <name evidence="1" type="ORF">F511_09764</name>
</gene>
<accession>A0A2Z7D7B8</accession>
<reference evidence="1 2" key="1">
    <citation type="journal article" date="2015" name="Proc. Natl. Acad. Sci. U.S.A.">
        <title>The resurrection genome of Boea hygrometrica: A blueprint for survival of dehydration.</title>
        <authorList>
            <person name="Xiao L."/>
            <person name="Yang G."/>
            <person name="Zhang L."/>
            <person name="Yang X."/>
            <person name="Zhao S."/>
            <person name="Ji Z."/>
            <person name="Zhou Q."/>
            <person name="Hu M."/>
            <person name="Wang Y."/>
            <person name="Chen M."/>
            <person name="Xu Y."/>
            <person name="Jin H."/>
            <person name="Xiao X."/>
            <person name="Hu G."/>
            <person name="Bao F."/>
            <person name="Hu Y."/>
            <person name="Wan P."/>
            <person name="Li L."/>
            <person name="Deng X."/>
            <person name="Kuang T."/>
            <person name="Xiang C."/>
            <person name="Zhu J.K."/>
            <person name="Oliver M.J."/>
            <person name="He Y."/>
        </authorList>
    </citation>
    <scope>NUCLEOTIDE SEQUENCE [LARGE SCALE GENOMIC DNA]</scope>
    <source>
        <strain evidence="2">cv. XS01</strain>
    </source>
</reference>
<keyword evidence="2" id="KW-1185">Reference proteome</keyword>
<sequence>MEVEGARTLKTFGGFPGSFPSPGFGGVFPNPGFGGSFPSPIPGFGSPTFCPFPGLWCAPGQPNPPTEVANAAGGTNGSP</sequence>
<evidence type="ECO:0000313" key="2">
    <source>
        <dbReference type="Proteomes" id="UP000250235"/>
    </source>
</evidence>
<protein>
    <submittedName>
        <fullName evidence="1">Uncharacterized protein</fullName>
    </submittedName>
</protein>
<name>A0A2Z7D7B8_9LAMI</name>
<proteinExistence type="predicted"/>
<dbReference type="EMBL" id="KQ989523">
    <property type="protein sequence ID" value="KZV54449.1"/>
    <property type="molecule type" value="Genomic_DNA"/>
</dbReference>
<dbReference type="Proteomes" id="UP000250235">
    <property type="component" value="Unassembled WGS sequence"/>
</dbReference>